<accession>A0A378JU82</accession>
<keyword evidence="4" id="KW-1185">Reference proteome</keyword>
<sequence>MKDIQVVTYQEHLKDQVIKLISSIQQQEFNIPLSIEDQPDLLNILNYYQVDNGNFWCAIIDSHVIGTIGLIDIGNGQGVLRKMFVAKNYRGKEQGIAQLLLNKVLGWCADRQIDEIYLGTVSIFIAAQKFYLKNGFSEIRQCKLPDNFPIMTVDTKFYVYRGGKDYASN</sequence>
<dbReference type="Pfam" id="PF00583">
    <property type="entry name" value="Acetyltransf_1"/>
    <property type="match status" value="1"/>
</dbReference>
<name>A0A378JU82_9GAMM</name>
<dbReference type="SUPFAM" id="SSF55729">
    <property type="entry name" value="Acyl-CoA N-acyltransferases (Nat)"/>
    <property type="match status" value="1"/>
</dbReference>
<reference evidence="3 4" key="1">
    <citation type="submission" date="2018-06" db="EMBL/GenBank/DDBJ databases">
        <authorList>
            <consortium name="Pathogen Informatics"/>
            <person name="Doyle S."/>
        </authorList>
    </citation>
    <scope>NUCLEOTIDE SEQUENCE [LARGE SCALE GENOMIC DNA]</scope>
    <source>
        <strain evidence="3 4">NCTC13316</strain>
    </source>
</reference>
<dbReference type="Proteomes" id="UP000254794">
    <property type="component" value="Unassembled WGS sequence"/>
</dbReference>
<feature type="domain" description="N-acetyltransferase" evidence="2">
    <location>
        <begin position="4"/>
        <end position="159"/>
    </location>
</feature>
<organism evidence="3 4">
    <name type="scientific">Legionella busanensis</name>
    <dbReference type="NCBI Taxonomy" id="190655"/>
    <lineage>
        <taxon>Bacteria</taxon>
        <taxon>Pseudomonadati</taxon>
        <taxon>Pseudomonadota</taxon>
        <taxon>Gammaproteobacteria</taxon>
        <taxon>Legionellales</taxon>
        <taxon>Legionellaceae</taxon>
        <taxon>Legionella</taxon>
    </lineage>
</organism>
<evidence type="ECO:0000259" key="2">
    <source>
        <dbReference type="PROSITE" id="PS51186"/>
    </source>
</evidence>
<dbReference type="Gene3D" id="3.40.630.30">
    <property type="match status" value="1"/>
</dbReference>
<dbReference type="PROSITE" id="PS51186">
    <property type="entry name" value="GNAT"/>
    <property type="match status" value="1"/>
</dbReference>
<dbReference type="CDD" id="cd04301">
    <property type="entry name" value="NAT_SF"/>
    <property type="match status" value="1"/>
</dbReference>
<dbReference type="InterPro" id="IPR016181">
    <property type="entry name" value="Acyl_CoA_acyltransferase"/>
</dbReference>
<proteinExistence type="predicted"/>
<dbReference type="EMBL" id="UGOD01000001">
    <property type="protein sequence ID" value="STX51762.1"/>
    <property type="molecule type" value="Genomic_DNA"/>
</dbReference>
<dbReference type="RefSeq" id="WP_115331378.1">
    <property type="nucleotide sequence ID" value="NZ_CAAAHP010000002.1"/>
</dbReference>
<dbReference type="AlphaFoldDB" id="A0A378JU82"/>
<gene>
    <name evidence="3" type="ORF">NCTC13316_01860</name>
</gene>
<dbReference type="InterPro" id="IPR050769">
    <property type="entry name" value="NAT_camello-type"/>
</dbReference>
<evidence type="ECO:0000313" key="3">
    <source>
        <dbReference type="EMBL" id="STX51762.1"/>
    </source>
</evidence>
<dbReference type="OrthoDB" id="5651324at2"/>
<dbReference type="InterPro" id="IPR000182">
    <property type="entry name" value="GNAT_dom"/>
</dbReference>
<protein>
    <submittedName>
        <fullName evidence="3">IAA acetyltransferase/MarR transcriptional regulatory protein</fullName>
    </submittedName>
</protein>
<dbReference type="PANTHER" id="PTHR13947:SF37">
    <property type="entry name" value="LD18367P"/>
    <property type="match status" value="1"/>
</dbReference>
<dbReference type="GO" id="GO:0008080">
    <property type="term" value="F:N-acetyltransferase activity"/>
    <property type="evidence" value="ECO:0007669"/>
    <property type="project" value="InterPro"/>
</dbReference>
<keyword evidence="1 3" id="KW-0808">Transferase</keyword>
<dbReference type="PANTHER" id="PTHR13947">
    <property type="entry name" value="GNAT FAMILY N-ACETYLTRANSFERASE"/>
    <property type="match status" value="1"/>
</dbReference>
<evidence type="ECO:0000313" key="4">
    <source>
        <dbReference type="Proteomes" id="UP000254794"/>
    </source>
</evidence>
<evidence type="ECO:0000256" key="1">
    <source>
        <dbReference type="ARBA" id="ARBA00022679"/>
    </source>
</evidence>